<dbReference type="OrthoDB" id="7691805at2759"/>
<accession>A0A9Q3FDC9</accession>
<dbReference type="Proteomes" id="UP000765509">
    <property type="component" value="Unassembled WGS sequence"/>
</dbReference>
<feature type="compositionally biased region" description="Basic and acidic residues" evidence="1">
    <location>
        <begin position="21"/>
        <end position="30"/>
    </location>
</feature>
<sequence>MGSLGSGLQTKKGWATGQRGSAEKESKQHPEKVLHFLSPMNRQGATHHVTGNATLFTEYQKINLTLSVASANKHLVVGKGIIHLSFPSANLRLTEVLHCPNIPATVLSIGKFLRNDGEVKFEDGLFKLMQNSCTHYSSLKGDRWFLFLGDMLICTAISDYSKDVSHLFH</sequence>
<dbReference type="InterPro" id="IPR054722">
    <property type="entry name" value="PolX-like_BBD"/>
</dbReference>
<comment type="caution">
    <text evidence="3">The sequence shown here is derived from an EMBL/GenBank/DDBJ whole genome shotgun (WGS) entry which is preliminary data.</text>
</comment>
<evidence type="ECO:0000256" key="1">
    <source>
        <dbReference type="SAM" id="MobiDB-lite"/>
    </source>
</evidence>
<evidence type="ECO:0000313" key="3">
    <source>
        <dbReference type="EMBL" id="MBW0536914.1"/>
    </source>
</evidence>
<evidence type="ECO:0000313" key="4">
    <source>
        <dbReference type="Proteomes" id="UP000765509"/>
    </source>
</evidence>
<keyword evidence="4" id="KW-1185">Reference proteome</keyword>
<evidence type="ECO:0000259" key="2">
    <source>
        <dbReference type="Pfam" id="PF22936"/>
    </source>
</evidence>
<dbReference type="Pfam" id="PF22936">
    <property type="entry name" value="Pol_BBD"/>
    <property type="match status" value="1"/>
</dbReference>
<proteinExistence type="predicted"/>
<gene>
    <name evidence="3" type="ORF">O181_076629</name>
</gene>
<feature type="domain" description="Retrovirus-related Pol polyprotein from transposon TNT 1-94-like beta-barrel" evidence="2">
    <location>
        <begin position="44"/>
        <end position="114"/>
    </location>
</feature>
<protein>
    <recommendedName>
        <fullName evidence="2">Retrovirus-related Pol polyprotein from transposon TNT 1-94-like beta-barrel domain-containing protein</fullName>
    </recommendedName>
</protein>
<organism evidence="3 4">
    <name type="scientific">Austropuccinia psidii MF-1</name>
    <dbReference type="NCBI Taxonomy" id="1389203"/>
    <lineage>
        <taxon>Eukaryota</taxon>
        <taxon>Fungi</taxon>
        <taxon>Dikarya</taxon>
        <taxon>Basidiomycota</taxon>
        <taxon>Pucciniomycotina</taxon>
        <taxon>Pucciniomycetes</taxon>
        <taxon>Pucciniales</taxon>
        <taxon>Sphaerophragmiaceae</taxon>
        <taxon>Austropuccinia</taxon>
    </lineage>
</organism>
<name>A0A9Q3FDC9_9BASI</name>
<feature type="region of interest" description="Disordered" evidence="1">
    <location>
        <begin position="1"/>
        <end position="30"/>
    </location>
</feature>
<reference evidence="3" key="1">
    <citation type="submission" date="2021-03" db="EMBL/GenBank/DDBJ databases">
        <title>Draft genome sequence of rust myrtle Austropuccinia psidii MF-1, a brazilian biotype.</title>
        <authorList>
            <person name="Quecine M.C."/>
            <person name="Pachon D.M.R."/>
            <person name="Bonatelli M.L."/>
            <person name="Correr F.H."/>
            <person name="Franceschini L.M."/>
            <person name="Leite T.F."/>
            <person name="Margarido G.R.A."/>
            <person name="Almeida C.A."/>
            <person name="Ferrarezi J.A."/>
            <person name="Labate C.A."/>
        </authorList>
    </citation>
    <scope>NUCLEOTIDE SEQUENCE</scope>
    <source>
        <strain evidence="3">MF-1</strain>
    </source>
</reference>
<dbReference type="EMBL" id="AVOT02041548">
    <property type="protein sequence ID" value="MBW0536914.1"/>
    <property type="molecule type" value="Genomic_DNA"/>
</dbReference>
<dbReference type="AlphaFoldDB" id="A0A9Q3FDC9"/>